<keyword evidence="3" id="KW-1185">Reference proteome</keyword>
<comment type="caution">
    <text evidence="2">The sequence shown here is derived from an EMBL/GenBank/DDBJ whole genome shotgun (WGS) entry which is preliminary data.</text>
</comment>
<sequence>MASRKVILLGLLMCLSCELNLVTFNLSHFHKSLITSGLWIAKALEGDAKVREDVKDVTIQAQGGESCDNDDVVR</sequence>
<proteinExistence type="predicted"/>
<evidence type="ECO:0000256" key="1">
    <source>
        <dbReference type="SAM" id="SignalP"/>
    </source>
</evidence>
<evidence type="ECO:0000313" key="3">
    <source>
        <dbReference type="Proteomes" id="UP001642260"/>
    </source>
</evidence>
<accession>A0ABC8M138</accession>
<protein>
    <submittedName>
        <fullName evidence="2">Uncharacterized protein</fullName>
    </submittedName>
</protein>
<organism evidence="2 3">
    <name type="scientific">Eruca vesicaria subsp. sativa</name>
    <name type="common">Garden rocket</name>
    <name type="synonym">Eruca sativa</name>
    <dbReference type="NCBI Taxonomy" id="29727"/>
    <lineage>
        <taxon>Eukaryota</taxon>
        <taxon>Viridiplantae</taxon>
        <taxon>Streptophyta</taxon>
        <taxon>Embryophyta</taxon>
        <taxon>Tracheophyta</taxon>
        <taxon>Spermatophyta</taxon>
        <taxon>Magnoliopsida</taxon>
        <taxon>eudicotyledons</taxon>
        <taxon>Gunneridae</taxon>
        <taxon>Pentapetalae</taxon>
        <taxon>rosids</taxon>
        <taxon>malvids</taxon>
        <taxon>Brassicales</taxon>
        <taxon>Brassicaceae</taxon>
        <taxon>Brassiceae</taxon>
        <taxon>Eruca</taxon>
    </lineage>
</organism>
<name>A0ABC8M138_ERUVS</name>
<dbReference type="Proteomes" id="UP001642260">
    <property type="component" value="Unassembled WGS sequence"/>
</dbReference>
<keyword evidence="1" id="KW-0732">Signal</keyword>
<reference evidence="2 3" key="1">
    <citation type="submission" date="2022-03" db="EMBL/GenBank/DDBJ databases">
        <authorList>
            <person name="Macdonald S."/>
            <person name="Ahmed S."/>
            <person name="Newling K."/>
        </authorList>
    </citation>
    <scope>NUCLEOTIDE SEQUENCE [LARGE SCALE GENOMIC DNA]</scope>
</reference>
<evidence type="ECO:0000313" key="2">
    <source>
        <dbReference type="EMBL" id="CAH8389364.1"/>
    </source>
</evidence>
<dbReference type="EMBL" id="CAKOAT010830709">
    <property type="protein sequence ID" value="CAH8389364.1"/>
    <property type="molecule type" value="Genomic_DNA"/>
</dbReference>
<gene>
    <name evidence="2" type="ORF">ERUC_LOCUS41847</name>
</gene>
<feature type="signal peptide" evidence="1">
    <location>
        <begin position="1"/>
        <end position="17"/>
    </location>
</feature>
<dbReference type="AlphaFoldDB" id="A0ABC8M138"/>
<feature type="chain" id="PRO_5044887404" evidence="1">
    <location>
        <begin position="18"/>
        <end position="74"/>
    </location>
</feature>